<feature type="compositionally biased region" description="Basic and acidic residues" evidence="4">
    <location>
        <begin position="135"/>
        <end position="152"/>
    </location>
</feature>
<dbReference type="Gene3D" id="3.30.1140.32">
    <property type="entry name" value="Ribosomal protein S3, C-terminal domain"/>
    <property type="match status" value="1"/>
</dbReference>
<reference evidence="6" key="1">
    <citation type="journal article" date="2015" name="Nat. Commun.">
        <title>Diverse, uncultivated ultra-small bacterial cells in groundwater.</title>
        <authorList>
            <person name="Luef B."/>
            <person name="Frischkorn K.R."/>
            <person name="Wrighton K.C."/>
            <person name="Holman H.-Y.N."/>
            <person name="Birarda G."/>
            <person name="Thomas B.C."/>
            <person name="Singh A."/>
            <person name="Williams K.H."/>
            <person name="Siegerist C.E."/>
            <person name="Tringe S.G."/>
            <person name="Downing K.H."/>
            <person name="Comolli L.R."/>
            <person name="Banfield J.F."/>
        </authorList>
    </citation>
    <scope>NUCLEOTIDE SEQUENCE</scope>
</reference>
<dbReference type="PANTHER" id="PTHR11760:SF32">
    <property type="entry name" value="SMALL RIBOSOMAL SUBUNIT PROTEIN US3"/>
    <property type="match status" value="1"/>
</dbReference>
<feature type="compositionally biased region" description="Basic and acidic residues" evidence="4">
    <location>
        <begin position="166"/>
        <end position="189"/>
    </location>
</feature>
<keyword evidence="2 6" id="KW-0689">Ribosomal protein</keyword>
<organism evidence="6">
    <name type="scientific">uncultured organism</name>
    <dbReference type="NCBI Taxonomy" id="155900"/>
    <lineage>
        <taxon>unclassified sequences</taxon>
        <taxon>environmental samples</taxon>
    </lineage>
</organism>
<dbReference type="InterPro" id="IPR001351">
    <property type="entry name" value="Ribosomal_uS3_C"/>
</dbReference>
<evidence type="ECO:0000256" key="2">
    <source>
        <dbReference type="ARBA" id="ARBA00022980"/>
    </source>
</evidence>
<sequence>MDNPQIEIGEVTNPLFDAQLVAERIAFTLERYGAMRFKSVGYKILQQIIDADALGAEITISGRGLPSSRAKSWKFMDGYLKKSGDISQNQVSKGLTTVNLRSGTIGIKVVIMTPDIILPDKMYIREAADAQNAENKSEAARIEAAKEKEEKKKPQRKKSEKKHTQKPHEIKPEVKVEEKPAETTEEVKE</sequence>
<evidence type="ECO:0000256" key="1">
    <source>
        <dbReference type="ARBA" id="ARBA00010761"/>
    </source>
</evidence>
<proteinExistence type="inferred from homology"/>
<dbReference type="AlphaFoldDB" id="U3GQS2"/>
<evidence type="ECO:0000256" key="4">
    <source>
        <dbReference type="SAM" id="MobiDB-lite"/>
    </source>
</evidence>
<dbReference type="InterPro" id="IPR036419">
    <property type="entry name" value="Ribosomal_S3_C_sf"/>
</dbReference>
<dbReference type="InterPro" id="IPR057258">
    <property type="entry name" value="Ribosomal_uS3"/>
</dbReference>
<keyword evidence="3" id="KW-0687">Ribonucleoprotein</keyword>
<dbReference type="PANTHER" id="PTHR11760">
    <property type="entry name" value="30S/40S RIBOSOMAL PROTEIN S3"/>
    <property type="match status" value="1"/>
</dbReference>
<dbReference type="GO" id="GO:0003735">
    <property type="term" value="F:structural constituent of ribosome"/>
    <property type="evidence" value="ECO:0007669"/>
    <property type="project" value="InterPro"/>
</dbReference>
<evidence type="ECO:0000259" key="5">
    <source>
        <dbReference type="Pfam" id="PF00189"/>
    </source>
</evidence>
<dbReference type="Pfam" id="PF00189">
    <property type="entry name" value="Ribosomal_S3_C"/>
    <property type="match status" value="1"/>
</dbReference>
<evidence type="ECO:0000313" key="6">
    <source>
        <dbReference type="EMBL" id="AGT99732.1"/>
    </source>
</evidence>
<dbReference type="SUPFAM" id="SSF54821">
    <property type="entry name" value="Ribosomal protein S3 C-terminal domain"/>
    <property type="match status" value="1"/>
</dbReference>
<feature type="region of interest" description="Disordered" evidence="4">
    <location>
        <begin position="131"/>
        <end position="189"/>
    </location>
</feature>
<dbReference type="GO" id="GO:1990904">
    <property type="term" value="C:ribonucleoprotein complex"/>
    <property type="evidence" value="ECO:0007669"/>
    <property type="project" value="UniProtKB-KW"/>
</dbReference>
<name>U3GQS2_9ZZZZ</name>
<protein>
    <submittedName>
        <fullName evidence="6">30S ribosomal protein S3</fullName>
    </submittedName>
</protein>
<comment type="similarity">
    <text evidence="1">Belongs to the universal ribosomal protein uS3 family.</text>
</comment>
<accession>U3GQS2</accession>
<feature type="domain" description="Small ribosomal subunit protein uS3 C-terminal" evidence="5">
    <location>
        <begin position="34"/>
        <end position="111"/>
    </location>
</feature>
<feature type="compositionally biased region" description="Basic residues" evidence="4">
    <location>
        <begin position="153"/>
        <end position="165"/>
    </location>
</feature>
<dbReference type="EMBL" id="KC999235">
    <property type="protein sequence ID" value="AGT99732.1"/>
    <property type="molecule type" value="Genomic_DNA"/>
</dbReference>
<evidence type="ECO:0000256" key="3">
    <source>
        <dbReference type="ARBA" id="ARBA00023274"/>
    </source>
</evidence>